<dbReference type="InterPro" id="IPR011635">
    <property type="entry name" value="CARDB"/>
</dbReference>
<feature type="domain" description="Lcl C-terminal" evidence="4">
    <location>
        <begin position="251"/>
        <end position="382"/>
    </location>
</feature>
<gene>
    <name evidence="7" type="ordered locus">Glov_2339</name>
</gene>
<keyword evidence="2" id="KW-0963">Cytoplasm</keyword>
<evidence type="ECO:0000256" key="1">
    <source>
        <dbReference type="ARBA" id="ARBA00004496"/>
    </source>
</evidence>
<proteinExistence type="predicted"/>
<dbReference type="eggNOG" id="COG3055">
    <property type="taxonomic scope" value="Bacteria"/>
</dbReference>
<dbReference type="eggNOG" id="COG4409">
    <property type="taxonomic scope" value="Bacteria"/>
</dbReference>
<dbReference type="OrthoDB" id="262245at2"/>
<comment type="subcellular location">
    <subcellularLocation>
        <location evidence="1">Cytoplasm</location>
    </subcellularLocation>
</comment>
<keyword evidence="3" id="KW-0732">Signal</keyword>
<feature type="signal peptide" evidence="3">
    <location>
        <begin position="1"/>
        <end position="25"/>
    </location>
</feature>
<feature type="domain" description="Abnormal spindle-like microcephaly-associated protein ASH" evidence="6">
    <location>
        <begin position="1647"/>
        <end position="1733"/>
    </location>
</feature>
<name>B3E568_TRIL1</name>
<organism evidence="7 8">
    <name type="scientific">Trichlorobacter lovleyi (strain ATCC BAA-1151 / DSM 17278 / SZ)</name>
    <name type="common">Geobacter lovleyi</name>
    <dbReference type="NCBI Taxonomy" id="398767"/>
    <lineage>
        <taxon>Bacteria</taxon>
        <taxon>Pseudomonadati</taxon>
        <taxon>Thermodesulfobacteriota</taxon>
        <taxon>Desulfuromonadia</taxon>
        <taxon>Geobacterales</taxon>
        <taxon>Geobacteraceae</taxon>
        <taxon>Trichlorobacter</taxon>
    </lineage>
</organism>
<dbReference type="Gene3D" id="2.60.40.1120">
    <property type="entry name" value="Carboxypeptidase-like, regulatory domain"/>
    <property type="match status" value="1"/>
</dbReference>
<dbReference type="NCBIfam" id="NF012200">
    <property type="entry name" value="choice_anch_D"/>
    <property type="match status" value="2"/>
</dbReference>
<evidence type="ECO:0000256" key="2">
    <source>
        <dbReference type="ARBA" id="ARBA00022490"/>
    </source>
</evidence>
<feature type="chain" id="PRO_5002787531" evidence="3">
    <location>
        <begin position="26"/>
        <end position="2002"/>
    </location>
</feature>
<dbReference type="PANTHER" id="PTHR35812">
    <property type="entry name" value="LIPOPROTEIN"/>
    <property type="match status" value="1"/>
</dbReference>
<dbReference type="Pfam" id="PF13620">
    <property type="entry name" value="CarboxypepD_reg"/>
    <property type="match status" value="1"/>
</dbReference>
<evidence type="ECO:0000259" key="5">
    <source>
        <dbReference type="Pfam" id="PF07705"/>
    </source>
</evidence>
<feature type="domain" description="CARDB" evidence="5">
    <location>
        <begin position="1421"/>
        <end position="1521"/>
    </location>
</feature>
<dbReference type="Pfam" id="PF07705">
    <property type="entry name" value="CARDB"/>
    <property type="match status" value="2"/>
</dbReference>
<dbReference type="Proteomes" id="UP000002420">
    <property type="component" value="Chromosome"/>
</dbReference>
<dbReference type="eggNOG" id="COG1361">
    <property type="taxonomic scope" value="Bacteria"/>
</dbReference>
<dbReference type="PANTHER" id="PTHR35812:SF1">
    <property type="entry name" value="LIPOPROTEIN"/>
    <property type="match status" value="1"/>
</dbReference>
<evidence type="ECO:0000259" key="4">
    <source>
        <dbReference type="Pfam" id="PF07603"/>
    </source>
</evidence>
<evidence type="ECO:0000313" key="8">
    <source>
        <dbReference type="Proteomes" id="UP000002420"/>
    </source>
</evidence>
<dbReference type="Pfam" id="PF15780">
    <property type="entry name" value="ASH"/>
    <property type="match status" value="1"/>
</dbReference>
<reference evidence="7 8" key="1">
    <citation type="submission" date="2008-05" db="EMBL/GenBank/DDBJ databases">
        <title>Complete sequence of chromosome of Geobacter lovleyi SZ.</title>
        <authorList>
            <consortium name="US DOE Joint Genome Institute"/>
            <person name="Lucas S."/>
            <person name="Copeland A."/>
            <person name="Lapidus A."/>
            <person name="Glavina del Rio T."/>
            <person name="Dalin E."/>
            <person name="Tice H."/>
            <person name="Bruce D."/>
            <person name="Goodwin L."/>
            <person name="Pitluck S."/>
            <person name="Chertkov O."/>
            <person name="Meincke L."/>
            <person name="Brettin T."/>
            <person name="Detter J.C."/>
            <person name="Han C."/>
            <person name="Tapia R."/>
            <person name="Kuske C.R."/>
            <person name="Schmutz J."/>
            <person name="Larimer F."/>
            <person name="Land M."/>
            <person name="Hauser L."/>
            <person name="Kyrpides N."/>
            <person name="Mikhailova N."/>
            <person name="Sung Y."/>
            <person name="Fletcher K.E."/>
            <person name="Ritalahti K.M."/>
            <person name="Loeffler F.E."/>
            <person name="Richardson P."/>
        </authorList>
    </citation>
    <scope>NUCLEOTIDE SEQUENCE [LARGE SCALE GENOMIC DNA]</scope>
    <source>
        <strain evidence="8">ATCC BAA-1151 / DSM 17278 / SZ</strain>
    </source>
</reference>
<protein>
    <submittedName>
        <fullName evidence="7">APHP domain protein</fullName>
    </submittedName>
</protein>
<dbReference type="SUPFAM" id="SSF49464">
    <property type="entry name" value="Carboxypeptidase regulatory domain-like"/>
    <property type="match status" value="1"/>
</dbReference>
<dbReference type="InterPro" id="IPR011460">
    <property type="entry name" value="Lcl_C"/>
</dbReference>
<dbReference type="EMBL" id="CP001089">
    <property type="protein sequence ID" value="ACD96055.1"/>
    <property type="molecule type" value="Genomic_DNA"/>
</dbReference>
<evidence type="ECO:0000259" key="6">
    <source>
        <dbReference type="Pfam" id="PF15780"/>
    </source>
</evidence>
<dbReference type="GO" id="GO:0005737">
    <property type="term" value="C:cytoplasm"/>
    <property type="evidence" value="ECO:0007669"/>
    <property type="project" value="UniProtKB-SubCell"/>
</dbReference>
<keyword evidence="8" id="KW-1185">Reference proteome</keyword>
<feature type="domain" description="Lcl C-terminal" evidence="4">
    <location>
        <begin position="74"/>
        <end position="195"/>
    </location>
</feature>
<feature type="domain" description="CARDB" evidence="5">
    <location>
        <begin position="1526"/>
        <end position="1628"/>
    </location>
</feature>
<dbReference type="KEGG" id="glo:Glov_2339"/>
<sequence>MNRSLFAKFLVTFICGILCSVSTYAATIQLPATGQTKCYDTAGAEMACAGTGQDGEIQAGKAWPDPRFTDNGNGTVTDNLTGLEWSKNASPAGVWQTWLGALNYVKYLNSQNYLGFNDWRLPNVLELDSLINIQYSYSASPISIPFTNFNSRYFWTSTTDVSSSGSGYYAYYGSVYSEHMSSTGKSNYVYAWPVRNSTIIEKSAISLYKTGQTKCYDDVANEVNCQGTGQDGEIQAGKAWPNPRFIDNGNNTITDGLTDLVWTKNASPSSERLSWQDALDYIKKINSQNYLGFNDWRLPNRNELKSIIDLQQKAPSLPNAHPFVNLDLSYYLYWSSSSPTLFQFVSQLDDEIRGSASSMNFWYESFVYSYYKVYKNGVWPVRGGSVKKLGSVVLFPSKEVFANQYIEVTTSKTLTVSNTLATAASITGASITGPNALDFSLGDGCSGSTLASKSSCNISVNFTPHSCGTQSATLNVVTDQGTLTAALSGSSCGVGTATVGGVVRDATTKLPVSGASITVGGSGPYTTDTGGHYLAENLTSGSLSLVAAKSGYETARANVTLAPLQSAQKDISLTPATTGFRVTSVTSKYSSGKPYYFLPKEYIGNQTVDVTFTVDVDWDGKTPNYIKFITPRGTYNEYTFGSFAPVSKTFNITTEFDPCTTLSVAAVDFAGNSSPIVNADFMVAKRFNPNADPPMLQFVDEGSVFSYTNKYSYGENDKQLSLANLNVSIANYAVPILFGDSFLLKLLPSVAFEYSSTDGGKYRVAWIDQTQGNLFDKEYAKNRDFKKFKRNFDDYVKKYQGKGMPKIGFGSQSASFYPFIDIKTEFNPESCSTADSGWDVKGDVGFALDYSIEKTKQSMFVIPAVVPIPVPYYLKGKFHFTGDVGFNALGMGLAQEDFEGSLNLNPAVSGTLGVGVDGNVGVEGTLTGTLNLGLTLPTNDNQLKFSADLTATAYLFNFKYNYVIGKGTWCLYGSCSLGEDTIATPGLLEQIPRTYLKAAVPADFKSSPSYTVKQVATETQSYSVASAPIMSATFPVSSASLSSNGSNVNLLWLKDNTARTLMNRTMLQHSSFDGSTWSTPVAVADNGTADFNPSSLTFSDGSMVTAWEDMKTTLPDTALLEDVVPLMEIAAAVYNPTTKTWGTAVRLTNNGSLERTPKLAGKDKNNLLLTWIANSQNDLVGSATKPNSLYAATFNGTAWSTPQLLASIPNAIKRYSAVYDGTTANIVLSLDTDANSSTLEDLELYRLTNNGGTWGSLTRLTTDSVIDDNPQLALDSNNNVVMTWVRGNELSSVVNFDFANRTVIRAEDNYSSTLADYKQAQATDGKVAVIYADNSEDSTSDLFGLFYDPVFKVWGEPKQLTFDAETEQWPSIAFLGTDTIISVYNRKLLINPDGTPTTGALTDLYMLKHTMGDDLALEAGSLISDPRNPAPGTAVTLSAVAQNLGDKVAQNIPVTFYNGDPANGGNSIGTATITGPFKPGEVQTVSVSWTIPAGAAPYTVYAVIDPNATIDTLNRANNVISSSLAQPDLSIRNITWEKLAATKYSMIVTVANIGGTASAASTVTLHNGSSTGPVITNLTVPTLARFASVDLTYTWDASAIVQPYYTVVATVDEANSIAESDELNNSYTVVLGGNLQDISVTPNPLSGTANIGQTSTALLTIRNAGTAPLNVTGITKSGTDAAAFTVAPSGDNACASMTPTIQAGLSCTVGVSITPTALVTKTATVTVASNDPDTPSVAVPVTVTGVDSGAPVISAFVIPATVKTKTIPFTTLTASDNVAITGWMVTETSTPPAAGDAGWLATKPTGYAVSSNGFKVLNVWAKDAAGNVSAPVQATTAVTIPTLTTTIYGIGTVSSVPAGISCSNATCTALFDDATNVTLTASSSSIVTFGGWGGACTNLSGTCALSMTADKTVTATFNLAPKAKIGNTGYANFADAYAAAGNNAVVMLLEDSLTLYSTINKPLTLQGGYMADYTRSTNGYTVLQGILTVGTGSLTADRIVVK</sequence>
<dbReference type="STRING" id="398767.Glov_2339"/>
<evidence type="ECO:0000256" key="3">
    <source>
        <dbReference type="SAM" id="SignalP"/>
    </source>
</evidence>
<dbReference type="eggNOG" id="COG4932">
    <property type="taxonomic scope" value="Bacteria"/>
</dbReference>
<dbReference type="Gene3D" id="2.60.40.10">
    <property type="entry name" value="Immunoglobulins"/>
    <property type="match status" value="4"/>
</dbReference>
<dbReference type="InterPro" id="IPR008969">
    <property type="entry name" value="CarboxyPept-like_regulatory"/>
</dbReference>
<dbReference type="InterPro" id="IPR031549">
    <property type="entry name" value="ASH"/>
</dbReference>
<dbReference type="HOGENOM" id="CLU_233881_0_0_7"/>
<evidence type="ECO:0000313" key="7">
    <source>
        <dbReference type="EMBL" id="ACD96055.1"/>
    </source>
</evidence>
<dbReference type="InterPro" id="IPR013783">
    <property type="entry name" value="Ig-like_fold"/>
</dbReference>
<dbReference type="RefSeq" id="WP_012470388.1">
    <property type="nucleotide sequence ID" value="NC_010814.1"/>
</dbReference>
<dbReference type="Pfam" id="PF07603">
    <property type="entry name" value="Lcl_C"/>
    <property type="match status" value="2"/>
</dbReference>
<accession>B3E568</accession>